<evidence type="ECO:0000313" key="2">
    <source>
        <dbReference type="Proteomes" id="UP000294555"/>
    </source>
</evidence>
<accession>A0A4R1N888</accession>
<proteinExistence type="predicted"/>
<keyword evidence="2" id="KW-1185">Reference proteome</keyword>
<evidence type="ECO:0000313" key="1">
    <source>
        <dbReference type="EMBL" id="TCL02827.1"/>
    </source>
</evidence>
<sequence length="1242" mass="136792">MNSLNMPVWKNYSEIEQQLLSNDMSPQGQRETELLFGVLRHARNEPRRRIASSAPDTAVSGKGIFVGLLYAGGLLGRMGRVSGAWSSIAGKENGSGGLMNPTTEPMAEHGPYTAWSGLHKDIDGPGPVIAAPAAAAAYRERRETARGHRDPAPDVTRQNNHIARLLNLTTAAGHGEAQNRSEPDNPYILVKRAAGSLAGRPEGLAKMAFTLLQGSGLYGASPGEKMTQNVMHKIVNDWSMNNLFGSSLETFVVRQMADVIAAQVNGHRQTIIAFDIKTCRDAVFKKLLPLQDVGTEEDGKSNPAYQYVLDKIIAPSLPTLFFAGGDSMEMGTLDWCYLHIGLAFAAKNAVDIGDMAPRDVIEIGCSISAMLMMGSLPAGVIELFGFPAVLHYLKSGLDKDKIADLLIDWRDEDIKQIALQHFFSAGETREYAVNPFRQFGKAISGYKSRTELAKEILTKLCGELKPEEFTTLVENYKTNAKDYHCPSALHHNGHHPSICLPDLNQAFDQQNEVITAKFVVIDRLMILDVMAQLSEYEKQFLIMSTIRTAGADFSRLNYLTGLPEEYFINGAKPAVQLLPGIDLFLASTAKAEHIFALGRDESGYWLKRIDRRLENYFPLMEKNVAGEYQFYRLNIYSSEGTGGVYKTGGKDVDALCEALVALHGKKLSTQLYTRGYEETTREAFNHFMLSFIPFYHCAAWDPHRREQALISCVTDSLNLVPLAGQAAGQSMRILLKAGLGGGASLRAGAASLKAGSTLGGALSTATRTFVELALVSASEELDRQMLTGLLLDLARAFDPGIEAAGMLGQAAFRQTQQAIRLLRNHSPSMEKFFLKMDHAAPADKLPVGPEGYTTARLAGLNDDIPIVMLGGDRYLDQPVYARISPHTGDVIGRKYTLSADNQLAAIPTPAAVRLRNILSQGLSGRGASAAARVWQQQKSIDTLSQVHLNGVECTAHISRYGEPGGEHLLFPEQGIPLAQESLDIDGYVRTVKALPARERMALRFWTWHNEDCIRYIEGSMTIELTGNMPSKKRINENLWHDIPVNDWQFSDKHSYLSMVDLIKRSLPRQSGNYLGMGQYPLGFTIPWGESIGPGDIVTNYPTFLTVHARDLYAKKFTALTDGEGLSGKKHRQALLYFKIENGRQCIPLLSDTVTADGELTLNGYDINLREYLYPPNTFFRVKSIATAYMIEGEMHPAQRIGVVLEELTGPVNEAKNIHTGESVPVTSEVWTNMVKRYHSSLL</sequence>
<comment type="caution">
    <text evidence="1">The sequence shown here is derived from an EMBL/GenBank/DDBJ whole genome shotgun (WGS) entry which is preliminary data.</text>
</comment>
<dbReference type="AlphaFoldDB" id="A0A4R1N888"/>
<reference evidence="1 2" key="1">
    <citation type="submission" date="2019-02" db="EMBL/GenBank/DDBJ databases">
        <title>Investigation of anaerobic lignin degradation for improved lignocellulosic biofuels.</title>
        <authorList>
            <person name="Deangelis K."/>
        </authorList>
    </citation>
    <scope>NUCLEOTIDE SEQUENCE [LARGE SCALE GENOMIC DNA]</scope>
    <source>
        <strain evidence="1 2">159R</strain>
    </source>
</reference>
<protein>
    <submittedName>
        <fullName evidence="1">Uncharacterized protein</fullName>
    </submittedName>
</protein>
<gene>
    <name evidence="1" type="ORF">EZJ58_0864</name>
</gene>
<dbReference type="OrthoDB" id="6510316at2"/>
<organism evidence="1 2">
    <name type="scientific">Sodalis ligni</name>
    <dbReference type="NCBI Taxonomy" id="2697027"/>
    <lineage>
        <taxon>Bacteria</taxon>
        <taxon>Pseudomonadati</taxon>
        <taxon>Pseudomonadota</taxon>
        <taxon>Gammaproteobacteria</taxon>
        <taxon>Enterobacterales</taxon>
        <taxon>Bruguierivoracaceae</taxon>
        <taxon>Sodalis</taxon>
    </lineage>
</organism>
<dbReference type="RefSeq" id="WP_132921751.1">
    <property type="nucleotide sequence ID" value="NZ_SJOI01000001.1"/>
</dbReference>
<dbReference type="EMBL" id="SJOI01000001">
    <property type="protein sequence ID" value="TCL02827.1"/>
    <property type="molecule type" value="Genomic_DNA"/>
</dbReference>
<name>A0A4R1N888_9GAMM</name>
<dbReference type="Proteomes" id="UP000294555">
    <property type="component" value="Unassembled WGS sequence"/>
</dbReference>